<dbReference type="PANTHER" id="PTHR21398">
    <property type="entry name" value="AGAP007094-PA"/>
    <property type="match status" value="1"/>
</dbReference>
<organism evidence="2 3">
    <name type="scientific">Manduca sexta</name>
    <name type="common">Tobacco hawkmoth</name>
    <name type="synonym">Tobacco hornworm</name>
    <dbReference type="NCBI Taxonomy" id="7130"/>
    <lineage>
        <taxon>Eukaryota</taxon>
        <taxon>Metazoa</taxon>
        <taxon>Ecdysozoa</taxon>
        <taxon>Arthropoda</taxon>
        <taxon>Hexapoda</taxon>
        <taxon>Insecta</taxon>
        <taxon>Pterygota</taxon>
        <taxon>Neoptera</taxon>
        <taxon>Endopterygota</taxon>
        <taxon>Lepidoptera</taxon>
        <taxon>Glossata</taxon>
        <taxon>Ditrysia</taxon>
        <taxon>Bombycoidea</taxon>
        <taxon>Sphingidae</taxon>
        <taxon>Sphinginae</taxon>
        <taxon>Sphingini</taxon>
        <taxon>Manduca</taxon>
    </lineage>
</organism>
<dbReference type="AlphaFoldDB" id="A0A921Z476"/>
<protein>
    <submittedName>
        <fullName evidence="2">Uncharacterized protein</fullName>
    </submittedName>
</protein>
<evidence type="ECO:0000313" key="3">
    <source>
        <dbReference type="Proteomes" id="UP000791440"/>
    </source>
</evidence>
<proteinExistence type="predicted"/>
<accession>A0A921Z476</accession>
<dbReference type="Pfam" id="PF07841">
    <property type="entry name" value="DM4_12"/>
    <property type="match status" value="1"/>
</dbReference>
<reference evidence="2" key="2">
    <citation type="submission" date="2020-12" db="EMBL/GenBank/DDBJ databases">
        <authorList>
            <person name="Kanost M."/>
        </authorList>
    </citation>
    <scope>NUCLEOTIDE SEQUENCE</scope>
</reference>
<comment type="caution">
    <text evidence="2">The sequence shown here is derived from an EMBL/GenBank/DDBJ whole genome shotgun (WGS) entry which is preliminary data.</text>
</comment>
<sequence length="269" mass="31189">MKPLFLLVLSLHVVVSVRDNSTNEFSVENEDSRVLSRRKRFLTFPDGSSLQLVFCVQTSALIPIGDIFLYGSTAALAWTLPADPTFTEFFTGKDKAQRREDVRNINYVDERGRVIARVPYKRRPIVNPAFAKRSVDEPQTFKEKLKMKIDRMKMHEMQTNREYLKKEHLDEKSIEFHRSNRLELLQRIERLLTALGGDGRQCVLFKLCEAAKHTPVQGTFLQEFLRVIFTLPKGKEFEDTDDQEYDAAHTKEGECSARYPGCEHFEPQI</sequence>
<dbReference type="SMART" id="SM00718">
    <property type="entry name" value="DM4_12"/>
    <property type="match status" value="1"/>
</dbReference>
<gene>
    <name evidence="2" type="ORF">O3G_MSEX006915</name>
</gene>
<name>A0A921Z476_MANSE</name>
<evidence type="ECO:0000313" key="2">
    <source>
        <dbReference type="EMBL" id="KAG6451063.1"/>
    </source>
</evidence>
<keyword evidence="3" id="KW-1185">Reference proteome</keyword>
<keyword evidence="1" id="KW-0732">Signal</keyword>
<evidence type="ECO:0000256" key="1">
    <source>
        <dbReference type="SAM" id="SignalP"/>
    </source>
</evidence>
<dbReference type="PANTHER" id="PTHR21398:SF1">
    <property type="entry name" value="FI03705P"/>
    <property type="match status" value="1"/>
</dbReference>
<dbReference type="Proteomes" id="UP000791440">
    <property type="component" value="Unassembled WGS sequence"/>
</dbReference>
<dbReference type="EMBL" id="JH668399">
    <property type="protein sequence ID" value="KAG6451063.1"/>
    <property type="molecule type" value="Genomic_DNA"/>
</dbReference>
<feature type="signal peptide" evidence="1">
    <location>
        <begin position="1"/>
        <end position="16"/>
    </location>
</feature>
<reference evidence="2" key="1">
    <citation type="journal article" date="2016" name="Insect Biochem. Mol. Biol.">
        <title>Multifaceted biological insights from a draft genome sequence of the tobacco hornworm moth, Manduca sexta.</title>
        <authorList>
            <person name="Kanost M.R."/>
            <person name="Arrese E.L."/>
            <person name="Cao X."/>
            <person name="Chen Y.R."/>
            <person name="Chellapilla S."/>
            <person name="Goldsmith M.R."/>
            <person name="Grosse-Wilde E."/>
            <person name="Heckel D.G."/>
            <person name="Herndon N."/>
            <person name="Jiang H."/>
            <person name="Papanicolaou A."/>
            <person name="Qu J."/>
            <person name="Soulages J.L."/>
            <person name="Vogel H."/>
            <person name="Walters J."/>
            <person name="Waterhouse R.M."/>
            <person name="Ahn S.J."/>
            <person name="Almeida F.C."/>
            <person name="An C."/>
            <person name="Aqrawi P."/>
            <person name="Bretschneider A."/>
            <person name="Bryant W.B."/>
            <person name="Bucks S."/>
            <person name="Chao H."/>
            <person name="Chevignon G."/>
            <person name="Christen J.M."/>
            <person name="Clarke D.F."/>
            <person name="Dittmer N.T."/>
            <person name="Ferguson L.C.F."/>
            <person name="Garavelou S."/>
            <person name="Gordon K.H.J."/>
            <person name="Gunaratna R.T."/>
            <person name="Han Y."/>
            <person name="Hauser F."/>
            <person name="He Y."/>
            <person name="Heidel-Fischer H."/>
            <person name="Hirsh A."/>
            <person name="Hu Y."/>
            <person name="Jiang H."/>
            <person name="Kalra D."/>
            <person name="Klinner C."/>
            <person name="Konig C."/>
            <person name="Kovar C."/>
            <person name="Kroll A.R."/>
            <person name="Kuwar S.S."/>
            <person name="Lee S.L."/>
            <person name="Lehman R."/>
            <person name="Li K."/>
            <person name="Li Z."/>
            <person name="Liang H."/>
            <person name="Lovelace S."/>
            <person name="Lu Z."/>
            <person name="Mansfield J.H."/>
            <person name="McCulloch K.J."/>
            <person name="Mathew T."/>
            <person name="Morton B."/>
            <person name="Muzny D.M."/>
            <person name="Neunemann D."/>
            <person name="Ongeri F."/>
            <person name="Pauchet Y."/>
            <person name="Pu L.L."/>
            <person name="Pyrousis I."/>
            <person name="Rao X.J."/>
            <person name="Redding A."/>
            <person name="Roesel C."/>
            <person name="Sanchez-Gracia A."/>
            <person name="Schaack S."/>
            <person name="Shukla A."/>
            <person name="Tetreau G."/>
            <person name="Wang Y."/>
            <person name="Xiong G.H."/>
            <person name="Traut W."/>
            <person name="Walsh T.K."/>
            <person name="Worley K.C."/>
            <person name="Wu D."/>
            <person name="Wu W."/>
            <person name="Wu Y.Q."/>
            <person name="Zhang X."/>
            <person name="Zou Z."/>
            <person name="Zucker H."/>
            <person name="Briscoe A.D."/>
            <person name="Burmester T."/>
            <person name="Clem R.J."/>
            <person name="Feyereisen R."/>
            <person name="Grimmelikhuijzen C.J.P."/>
            <person name="Hamodrakas S.J."/>
            <person name="Hansson B.S."/>
            <person name="Huguet E."/>
            <person name="Jermiin L.S."/>
            <person name="Lan Q."/>
            <person name="Lehman H.K."/>
            <person name="Lorenzen M."/>
            <person name="Merzendorfer H."/>
            <person name="Michalopoulos I."/>
            <person name="Morton D.B."/>
            <person name="Muthukrishnan S."/>
            <person name="Oakeshott J.G."/>
            <person name="Palmer W."/>
            <person name="Park Y."/>
            <person name="Passarelli A.L."/>
            <person name="Rozas J."/>
            <person name="Schwartz L.M."/>
            <person name="Smith W."/>
            <person name="Southgate A."/>
            <person name="Vilcinskas A."/>
            <person name="Vogt R."/>
            <person name="Wang P."/>
            <person name="Werren J."/>
            <person name="Yu X.Q."/>
            <person name="Zhou J.J."/>
            <person name="Brown S.J."/>
            <person name="Scherer S.E."/>
            <person name="Richards S."/>
            <person name="Blissard G.W."/>
        </authorList>
    </citation>
    <scope>NUCLEOTIDE SEQUENCE</scope>
</reference>
<dbReference type="InterPro" id="IPR006631">
    <property type="entry name" value="DM4_12"/>
</dbReference>
<feature type="chain" id="PRO_5037885689" evidence="1">
    <location>
        <begin position="17"/>
        <end position="269"/>
    </location>
</feature>